<proteinExistence type="predicted"/>
<dbReference type="RefSeq" id="WP_120086277.1">
    <property type="nucleotide sequence ID" value="NZ_QMDW01000031.1"/>
</dbReference>
<evidence type="ECO:0000313" key="1">
    <source>
        <dbReference type="EMBL" id="RJX47851.1"/>
    </source>
</evidence>
<sequence>MEESQQQCENDPDYQHLANEVLQRHGPAFTQTIEVGEWPDEIPHRELVVRDRDTDEAVGKLSFGVSSDGQADLIMPADYTEPMNKEPFTSIDDPETLPPAGELIYEIVEVVHWIIVSPYDELTEIRKVAALLEKLHQHHDYSPKTIETGLVQAAQKQGDIPVSFLRLLD</sequence>
<keyword evidence="2" id="KW-1185">Reference proteome</keyword>
<evidence type="ECO:0000313" key="2">
    <source>
        <dbReference type="Proteomes" id="UP000281564"/>
    </source>
</evidence>
<protein>
    <submittedName>
        <fullName evidence="1">Uncharacterized protein</fullName>
    </submittedName>
</protein>
<organism evidence="1 2">
    <name type="scientific">Halonotius pteroides</name>
    <dbReference type="NCBI Taxonomy" id="268735"/>
    <lineage>
        <taxon>Archaea</taxon>
        <taxon>Methanobacteriati</taxon>
        <taxon>Methanobacteriota</taxon>
        <taxon>Stenosarchaea group</taxon>
        <taxon>Halobacteria</taxon>
        <taxon>Halobacteriales</taxon>
        <taxon>Haloferacaceae</taxon>
        <taxon>Halonotius</taxon>
    </lineage>
</organism>
<dbReference type="AlphaFoldDB" id="A0A3A6QB68"/>
<accession>A0A3A6QB68</accession>
<reference evidence="1 2" key="1">
    <citation type="submission" date="2018-06" db="EMBL/GenBank/DDBJ databases">
        <title>Halonotius sp. F13-13 a new haloarchaeeon isolated from a solar saltern from Isla Cristina, Huelva, Spain.</title>
        <authorList>
            <person name="Duran-Viseras A."/>
            <person name="Sanchez-Porro C."/>
            <person name="Ventosa A."/>
        </authorList>
    </citation>
    <scope>NUCLEOTIDE SEQUENCE [LARGE SCALE GENOMIC DNA]</scope>
    <source>
        <strain evidence="1 2">CECT 7525</strain>
    </source>
</reference>
<dbReference type="EMBL" id="QMDW01000031">
    <property type="protein sequence ID" value="RJX47851.1"/>
    <property type="molecule type" value="Genomic_DNA"/>
</dbReference>
<gene>
    <name evidence="1" type="ORF">DP106_13915</name>
</gene>
<dbReference type="Proteomes" id="UP000281564">
    <property type="component" value="Unassembled WGS sequence"/>
</dbReference>
<name>A0A3A6QB68_9EURY</name>
<comment type="caution">
    <text evidence="1">The sequence shown here is derived from an EMBL/GenBank/DDBJ whole genome shotgun (WGS) entry which is preliminary data.</text>
</comment>